<dbReference type="Proteomes" id="UP000294155">
    <property type="component" value="Unassembled WGS sequence"/>
</dbReference>
<accession>A0A4Q5LFP5</accession>
<comment type="caution">
    <text evidence="2">The sequence shown here is derived from an EMBL/GenBank/DDBJ whole genome shotgun (WGS) entry which is preliminary data.</text>
</comment>
<keyword evidence="1" id="KW-0732">Signal</keyword>
<dbReference type="InterPro" id="IPR019850">
    <property type="entry name" value="GldD-like"/>
</dbReference>
<evidence type="ECO:0000313" key="2">
    <source>
        <dbReference type="EMBL" id="RYU83783.1"/>
    </source>
</evidence>
<dbReference type="EMBL" id="SEWE01000003">
    <property type="protein sequence ID" value="RYU83783.1"/>
    <property type="molecule type" value="Genomic_DNA"/>
</dbReference>
<dbReference type="Pfam" id="PF25593">
    <property type="entry name" value="GldD_lipo"/>
    <property type="match status" value="1"/>
</dbReference>
<feature type="signal peptide" evidence="1">
    <location>
        <begin position="1"/>
        <end position="24"/>
    </location>
</feature>
<dbReference type="OrthoDB" id="679501at2"/>
<dbReference type="RefSeq" id="WP_129919497.1">
    <property type="nucleotide sequence ID" value="NZ_SEWE01000003.1"/>
</dbReference>
<protein>
    <submittedName>
        <fullName evidence="2">Gliding motility lipoprotein GldD</fullName>
    </submittedName>
</protein>
<keyword evidence="2" id="KW-0449">Lipoprotein</keyword>
<keyword evidence="3" id="KW-1185">Reference proteome</keyword>
<name>A0A4Q5LFP5_9BACT</name>
<proteinExistence type="predicted"/>
<dbReference type="AlphaFoldDB" id="A0A4Q5LFP5"/>
<evidence type="ECO:0000256" key="1">
    <source>
        <dbReference type="SAM" id="SignalP"/>
    </source>
</evidence>
<gene>
    <name evidence="2" type="primary">gldD</name>
    <name evidence="2" type="ORF">EWM57_02225</name>
</gene>
<feature type="chain" id="PRO_5020782436" evidence="1">
    <location>
        <begin position="25"/>
        <end position="198"/>
    </location>
</feature>
<sequence length="198" mass="22594">MPAFRLLRALGFLLGLAFFTPGCSAPGDFTPKPKGYNRIDLPPHAYQQLAPGHPYTFQYSRYAKVRRDSSYMAQPHWINVIYPQLHANVQITYMDVKHDPKVFNKLMEDARKLTAKHQIKATAIDESVIKTPNGMRVAIFELSGEVPSQFQFYTTDSTKHFFRGALYFPTATANDSLAPVIDYVKKDIVQMLNTLKYQ</sequence>
<dbReference type="NCBIfam" id="TIGR03512">
    <property type="entry name" value="GldD_lipo"/>
    <property type="match status" value="1"/>
</dbReference>
<reference evidence="2 3" key="1">
    <citation type="submission" date="2019-02" db="EMBL/GenBank/DDBJ databases">
        <title>Bacterial novel species isolated from soil.</title>
        <authorList>
            <person name="Jung H.-Y."/>
        </authorList>
    </citation>
    <scope>NUCLEOTIDE SEQUENCE [LARGE SCALE GENOMIC DNA]</scope>
    <source>
        <strain evidence="2 3">1-3-3-3</strain>
    </source>
</reference>
<evidence type="ECO:0000313" key="3">
    <source>
        <dbReference type="Proteomes" id="UP000294155"/>
    </source>
</evidence>
<organism evidence="2 3">
    <name type="scientific">Hymenobacter persicinus</name>
    <dbReference type="NCBI Taxonomy" id="2025506"/>
    <lineage>
        <taxon>Bacteria</taxon>
        <taxon>Pseudomonadati</taxon>
        <taxon>Bacteroidota</taxon>
        <taxon>Cytophagia</taxon>
        <taxon>Cytophagales</taxon>
        <taxon>Hymenobacteraceae</taxon>
        <taxon>Hymenobacter</taxon>
    </lineage>
</organism>